<organism evidence="8 9">
    <name type="scientific">Anaerotignum neopropionicum</name>
    <dbReference type="NCBI Taxonomy" id="36847"/>
    <lineage>
        <taxon>Bacteria</taxon>
        <taxon>Bacillati</taxon>
        <taxon>Bacillota</taxon>
        <taxon>Clostridia</taxon>
        <taxon>Lachnospirales</taxon>
        <taxon>Anaerotignaceae</taxon>
        <taxon>Anaerotignum</taxon>
    </lineage>
</organism>
<feature type="transmembrane region" description="Helical" evidence="7">
    <location>
        <begin position="30"/>
        <end position="51"/>
    </location>
</feature>
<evidence type="ECO:0000256" key="2">
    <source>
        <dbReference type="ARBA" id="ARBA00022692"/>
    </source>
</evidence>
<dbReference type="CDD" id="cd08010">
    <property type="entry name" value="MltG_like"/>
    <property type="match status" value="1"/>
</dbReference>
<comment type="caution">
    <text evidence="8">The sequence shown here is derived from an EMBL/GenBank/DDBJ whole genome shotgun (WGS) entry which is preliminary data.</text>
</comment>
<keyword evidence="3 7" id="KW-1133">Transmembrane helix</keyword>
<protein>
    <recommendedName>
        <fullName evidence="7">Endolytic murein transglycosylase</fullName>
        <ecNumber evidence="7">4.2.2.29</ecNumber>
    </recommendedName>
    <alternativeName>
        <fullName evidence="7">Peptidoglycan lytic transglycosylase</fullName>
    </alternativeName>
    <alternativeName>
        <fullName evidence="7">Peptidoglycan polymerization terminase</fullName>
    </alternativeName>
</protein>
<dbReference type="GO" id="GO:0071555">
    <property type="term" value="P:cell wall organization"/>
    <property type="evidence" value="ECO:0007669"/>
    <property type="project" value="UniProtKB-KW"/>
</dbReference>
<dbReference type="EMBL" id="LRVM01000007">
    <property type="protein sequence ID" value="KXL52474.1"/>
    <property type="molecule type" value="Genomic_DNA"/>
</dbReference>
<evidence type="ECO:0000313" key="9">
    <source>
        <dbReference type="Proteomes" id="UP000070539"/>
    </source>
</evidence>
<name>A0A136WDA9_9FIRM</name>
<dbReference type="GO" id="GO:0005886">
    <property type="term" value="C:plasma membrane"/>
    <property type="evidence" value="ECO:0007669"/>
    <property type="project" value="UniProtKB-SubCell"/>
</dbReference>
<dbReference type="Proteomes" id="UP000070539">
    <property type="component" value="Unassembled WGS sequence"/>
</dbReference>
<keyword evidence="5 7" id="KW-0456">Lyase</keyword>
<dbReference type="NCBIfam" id="TIGR00247">
    <property type="entry name" value="endolytic transglycosylase MltG"/>
    <property type="match status" value="1"/>
</dbReference>
<dbReference type="EC" id="4.2.2.29" evidence="7"/>
<evidence type="ECO:0000256" key="6">
    <source>
        <dbReference type="ARBA" id="ARBA00023316"/>
    </source>
</evidence>
<evidence type="ECO:0000256" key="1">
    <source>
        <dbReference type="ARBA" id="ARBA00022475"/>
    </source>
</evidence>
<evidence type="ECO:0000256" key="3">
    <source>
        <dbReference type="ARBA" id="ARBA00022989"/>
    </source>
</evidence>
<evidence type="ECO:0000313" key="8">
    <source>
        <dbReference type="EMBL" id="KXL52474.1"/>
    </source>
</evidence>
<dbReference type="OrthoDB" id="9814591at2"/>
<keyword evidence="9" id="KW-1185">Reference proteome</keyword>
<keyword evidence="2 7" id="KW-0812">Transmembrane</keyword>
<dbReference type="PATRIC" id="fig|36847.3.peg.2541"/>
<dbReference type="STRING" id="36847.CLNEO_21700"/>
<dbReference type="RefSeq" id="WP_083531979.1">
    <property type="nucleotide sequence ID" value="NZ_LRVM01000007.1"/>
</dbReference>
<dbReference type="Gene3D" id="3.30.1490.480">
    <property type="entry name" value="Endolytic murein transglycosylase"/>
    <property type="match status" value="1"/>
</dbReference>
<gene>
    <name evidence="7" type="primary">mltG</name>
    <name evidence="8" type="ORF">CLNEO_21700</name>
</gene>
<comment type="similarity">
    <text evidence="7">Belongs to the transglycosylase MltG family.</text>
</comment>
<accession>A0A136WDA9</accession>
<feature type="site" description="Important for catalytic activity" evidence="7">
    <location>
        <position position="252"/>
    </location>
</feature>
<sequence>MNEDINFDKERKRQVERRRLREKKRQKLKWIRFGVFLVIAIVIGLLSFGIMKNFMMSSVEEPVLSGETIIVTIPQGASTADIANILKENKLIKNTFMFRLSSRLDGFDGTYQQGTYEIDKSLNDTQIMELLQTGVVFNDIKFTVPEGYTTKQIAEKVKEAGICTAEEFIEECNTGRFDFEFLKNLPDRDFKLEGYLFPDTYYIKEETTAHELIEAMLARFEQMYTKEYQNAVSASGYSLDEMVTIASVIEKEIKLDEERPRAAGVIYNRLKDGMPLQVDATVLYAMGIVKEDITTVDLQYDSPYNTYKVTGLPIGPISNPGEASFKAALNPEDNNYIYYIVEAKGQDNHVFCETYDQFLKAKEKYKASGN</sequence>
<reference evidence="8 9" key="1">
    <citation type="submission" date="2016-01" db="EMBL/GenBank/DDBJ databases">
        <title>Genome sequence of Clostridium neopropionicum X4, DSM-3847.</title>
        <authorList>
            <person name="Poehlein A."/>
            <person name="Beck M.H."/>
            <person name="Bengelsdorf F.R."/>
            <person name="Daniel R."/>
            <person name="Duerre P."/>
        </authorList>
    </citation>
    <scope>NUCLEOTIDE SEQUENCE [LARGE SCALE GENOMIC DNA]</scope>
    <source>
        <strain evidence="8 9">DSM-3847</strain>
    </source>
</reference>
<dbReference type="HAMAP" id="MF_02065">
    <property type="entry name" value="MltG"/>
    <property type="match status" value="1"/>
</dbReference>
<comment type="function">
    <text evidence="7">Functions as a peptidoglycan terminase that cleaves nascent peptidoglycan strands endolytically to terminate their elongation.</text>
</comment>
<keyword evidence="6 7" id="KW-0961">Cell wall biogenesis/degradation</keyword>
<dbReference type="AlphaFoldDB" id="A0A136WDA9"/>
<dbReference type="Pfam" id="PF02618">
    <property type="entry name" value="YceG"/>
    <property type="match status" value="1"/>
</dbReference>
<comment type="subcellular location">
    <subcellularLocation>
        <location evidence="7">Cell membrane</location>
        <topology evidence="7">Single-pass membrane protein</topology>
    </subcellularLocation>
</comment>
<keyword evidence="4 7" id="KW-0472">Membrane</keyword>
<dbReference type="GO" id="GO:0008932">
    <property type="term" value="F:lytic endotransglycosylase activity"/>
    <property type="evidence" value="ECO:0007669"/>
    <property type="project" value="UniProtKB-UniRule"/>
</dbReference>
<evidence type="ECO:0000256" key="4">
    <source>
        <dbReference type="ARBA" id="ARBA00023136"/>
    </source>
</evidence>
<dbReference type="GO" id="GO:0009252">
    <property type="term" value="P:peptidoglycan biosynthetic process"/>
    <property type="evidence" value="ECO:0007669"/>
    <property type="project" value="UniProtKB-UniRule"/>
</dbReference>
<dbReference type="InterPro" id="IPR003770">
    <property type="entry name" value="MLTG-like"/>
</dbReference>
<evidence type="ECO:0000256" key="7">
    <source>
        <dbReference type="HAMAP-Rule" id="MF_02065"/>
    </source>
</evidence>
<evidence type="ECO:0000256" key="5">
    <source>
        <dbReference type="ARBA" id="ARBA00023239"/>
    </source>
</evidence>
<proteinExistence type="inferred from homology"/>
<keyword evidence="1 7" id="KW-1003">Cell membrane</keyword>
<comment type="catalytic activity">
    <reaction evidence="7">
        <text>a peptidoglycan chain = a peptidoglycan chain with N-acetyl-1,6-anhydromuramyl-[peptide] at the reducing end + a peptidoglycan chain with N-acetylglucosamine at the non-reducing end.</text>
        <dbReference type="EC" id="4.2.2.29"/>
    </reaction>
</comment>
<dbReference type="PANTHER" id="PTHR30518:SF2">
    <property type="entry name" value="ENDOLYTIC MUREIN TRANSGLYCOSYLASE"/>
    <property type="match status" value="1"/>
</dbReference>
<dbReference type="PANTHER" id="PTHR30518">
    <property type="entry name" value="ENDOLYTIC MUREIN TRANSGLYCOSYLASE"/>
    <property type="match status" value="1"/>
</dbReference>